<feature type="compositionally biased region" description="Basic and acidic residues" evidence="1">
    <location>
        <begin position="1046"/>
        <end position="1057"/>
    </location>
</feature>
<feature type="compositionally biased region" description="Basic and acidic residues" evidence="1">
    <location>
        <begin position="1005"/>
        <end position="1026"/>
    </location>
</feature>
<feature type="region of interest" description="Disordered" evidence="1">
    <location>
        <begin position="772"/>
        <end position="1166"/>
    </location>
</feature>
<proteinExistence type="predicted"/>
<feature type="compositionally biased region" description="Basic and acidic residues" evidence="1">
    <location>
        <begin position="906"/>
        <end position="923"/>
    </location>
</feature>
<evidence type="ECO:0000256" key="1">
    <source>
        <dbReference type="SAM" id="MobiDB-lite"/>
    </source>
</evidence>
<dbReference type="Proteomes" id="UP001153069">
    <property type="component" value="Unassembled WGS sequence"/>
</dbReference>
<protein>
    <submittedName>
        <fullName evidence="3">Uncharacterized protein</fullName>
    </submittedName>
</protein>
<feature type="compositionally biased region" description="Acidic residues" evidence="1">
    <location>
        <begin position="960"/>
        <end position="974"/>
    </location>
</feature>
<feature type="compositionally biased region" description="Basic and acidic residues" evidence="1">
    <location>
        <begin position="827"/>
        <end position="836"/>
    </location>
</feature>
<keyword evidence="2" id="KW-0472">Membrane</keyword>
<sequence>MARGMREIQIIFVVLIGVSFVSLITIDLSIENQSIRSDVLINQERYGQVRLLPFPPARFNTTTEVAGTQLPVLSVQPRRRMEEGTEYHSLVGVKLNFEVFEGHLRQPTQQEWQDLLCQTNSYFTRLFRRKLGDLVYVNLHPLQWDYSPGIDMPLSISMVIEAAFEDGALLRSEDVYRCIRAVDSTDFLEGFIWKVRPQGLSAFYEAARVLAQIQVQSHTVETIHEESTKQIGDVVLANTYSCGETGIYAMQFFYDFFEGRRKEPTQSQVDALKAATGLFISRELQERFENRVVVDMKLNGWSYDANAAEYPVVMDCLVTTYLHSTDSVIPHEYVRSRLTGRSKEFQKTMIRDYIENVVWNTPPLKQSAFYEVHRVRIRNKIRRFTYMDPELAALHSAQGLLPEHSSSDHQSVTVPAYYLDPITVSDAVCEQFLTQANSNGDQYLTIPEYIDFVNLMTDQTFAGYPLAALPDVMTAVFDSMATIGAGENREIDLLGSFQADSPEQAAAIEATREDKLCQFFRTVVNDAVSEGGLSSAMVNATIEIYLDKATTEDESNRQGEPLLDMAFRKVVDDSVGPSIKEVVNKEKHATRNGRGLQDDSIYIAADTAHIQNLQKTECRHGETQGHTCYTAEGSLQAFVKGDQAPELAKKVATAAEKSMEKAVEDGELNSAIHNLGTEWSVEPLKSVPAPNASSAPPTSSPVFVAFESTEPPKKSKSFTENLSEGDGTTVAAAATGSIFILFLINFGRELLVDFILRIFKVCCKRYRRYRGYDDDSDSSDDDDVGWSRNTHDSHKHSDHNRDSQGTATRRTSFEDDDLEAEQSRTGYESEGKSKTDDDVEDLRVVQNFQEQEEENTENESKGEQDGAVESRSESDSDDGDMHRVNEQEANSSMHGDDEGGDEDDHDENRTNDNHGTEDAKEEVASSQTLGGMEEEPGVTGTDHDESESESALEPSRTQDMEEEEAEAEETEDVAGSESNKANQEDELETSANKSGIKEEGEDDESKQGPDDQEKERVDVHGRRHVEGVIPIDPTEKDSSENYTGAPEDHDTQDRQSVDQEPEIVVDGTADSDVTESRRNSTEDESSVTTDDDVKEIDNAEADRGPKTDGQDDKASTELDDQANVEAKKQDDGPDEAADDQTTPLKDTGSRSQLIEESPMTDFSKRSSIDNSIRELEELEQQFVDDLGKVYTEFHRQTTR</sequence>
<feature type="compositionally biased region" description="Acidic residues" evidence="1">
    <location>
        <begin position="774"/>
        <end position="784"/>
    </location>
</feature>
<dbReference type="EMBL" id="CAICTM010001638">
    <property type="protein sequence ID" value="CAB9525179.1"/>
    <property type="molecule type" value="Genomic_DNA"/>
</dbReference>
<dbReference type="AlphaFoldDB" id="A0A9N8EU87"/>
<keyword evidence="2" id="KW-1133">Transmembrane helix</keyword>
<feature type="compositionally biased region" description="Basic and acidic residues" evidence="1">
    <location>
        <begin position="858"/>
        <end position="886"/>
    </location>
</feature>
<keyword evidence="4" id="KW-1185">Reference proteome</keyword>
<reference evidence="3" key="1">
    <citation type="submission" date="2020-06" db="EMBL/GenBank/DDBJ databases">
        <authorList>
            <consortium name="Plant Systems Biology data submission"/>
        </authorList>
    </citation>
    <scope>NUCLEOTIDE SEQUENCE</scope>
    <source>
        <strain evidence="3">D6</strain>
    </source>
</reference>
<feature type="compositionally biased region" description="Acidic residues" evidence="1">
    <location>
        <begin position="1082"/>
        <end position="1094"/>
    </location>
</feature>
<comment type="caution">
    <text evidence="3">The sequence shown here is derived from an EMBL/GenBank/DDBJ whole genome shotgun (WGS) entry which is preliminary data.</text>
</comment>
<evidence type="ECO:0000313" key="3">
    <source>
        <dbReference type="EMBL" id="CAB9525179.1"/>
    </source>
</evidence>
<feature type="transmembrane region" description="Helical" evidence="2">
    <location>
        <begin position="12"/>
        <end position="30"/>
    </location>
</feature>
<organism evidence="3 4">
    <name type="scientific">Seminavis robusta</name>
    <dbReference type="NCBI Taxonomy" id="568900"/>
    <lineage>
        <taxon>Eukaryota</taxon>
        <taxon>Sar</taxon>
        <taxon>Stramenopiles</taxon>
        <taxon>Ochrophyta</taxon>
        <taxon>Bacillariophyta</taxon>
        <taxon>Bacillariophyceae</taxon>
        <taxon>Bacillariophycidae</taxon>
        <taxon>Naviculales</taxon>
        <taxon>Naviculaceae</taxon>
        <taxon>Seminavis</taxon>
    </lineage>
</organism>
<keyword evidence="2" id="KW-0812">Transmembrane</keyword>
<feature type="compositionally biased region" description="Polar residues" evidence="1">
    <location>
        <begin position="1139"/>
        <end position="1154"/>
    </location>
</feature>
<gene>
    <name evidence="3" type="ORF">SEMRO_1640_G287920.1</name>
</gene>
<accession>A0A9N8EU87</accession>
<evidence type="ECO:0000256" key="2">
    <source>
        <dbReference type="SAM" id="Phobius"/>
    </source>
</evidence>
<name>A0A9N8EU87_9STRA</name>
<evidence type="ECO:0000313" key="4">
    <source>
        <dbReference type="Proteomes" id="UP001153069"/>
    </source>
</evidence>
<feature type="compositionally biased region" description="Basic and acidic residues" evidence="1">
    <location>
        <begin position="1095"/>
        <end position="1116"/>
    </location>
</feature>